<dbReference type="Proteomes" id="UP001651158">
    <property type="component" value="Unassembled WGS sequence"/>
</dbReference>
<dbReference type="Pfam" id="PF24779">
    <property type="entry name" value="UTP23_sensor"/>
    <property type="match status" value="1"/>
</dbReference>
<keyword evidence="4" id="KW-0539">Nucleus</keyword>
<evidence type="ECO:0000256" key="5">
    <source>
        <dbReference type="ARBA" id="ARBA00037300"/>
    </source>
</evidence>
<dbReference type="Gene3D" id="3.40.50.1010">
    <property type="entry name" value="5'-nuclease"/>
    <property type="match status" value="1"/>
</dbReference>
<evidence type="ECO:0000313" key="9">
    <source>
        <dbReference type="EMBL" id="KAL5108566.1"/>
    </source>
</evidence>
<keyword evidence="3" id="KW-0698">rRNA processing</keyword>
<evidence type="ECO:0000256" key="7">
    <source>
        <dbReference type="SAM" id="MobiDB-lite"/>
    </source>
</evidence>
<sequence>MRVRRSRQFAKVLSVYERCFGLTALINHVNISDSIANMVGRDFRLVTSSCVIAECQALGALFFGTLKILEGFGLLKCRHEYNSTLGAAWCIRKRIRTARRRSKGLRRLKEGEKCFLFALASNDAELQTLARTVPGMPVLFIAQRCINIDPIPETTQSIIDDLTLQSLEMNVCELARLKKIEEKFGLQRDEYMKNRKKKRGPSGPNPLSCRKKQSSTMVAAPNATSEKPRRQRKNHHRALRKTWAMRQVMNLYATPVNAQSTIPSLPSPFSGDTTTNV</sequence>
<feature type="compositionally biased region" description="Polar residues" evidence="7">
    <location>
        <begin position="214"/>
        <end position="225"/>
    </location>
</feature>
<feature type="region of interest" description="Disordered" evidence="7">
    <location>
        <begin position="190"/>
        <end position="239"/>
    </location>
</feature>
<comment type="similarity">
    <text evidence="6">Belongs to the UTP23/FCF1 family. UTP23 subfamily.</text>
</comment>
<feature type="domain" description="UTP23 sensor motif region" evidence="8">
    <location>
        <begin position="195"/>
        <end position="213"/>
    </location>
</feature>
<dbReference type="InterPro" id="IPR006984">
    <property type="entry name" value="Fcf1/UTP23"/>
</dbReference>
<organism evidence="9 10">
    <name type="scientific">Taenia crassiceps</name>
    <dbReference type="NCBI Taxonomy" id="6207"/>
    <lineage>
        <taxon>Eukaryota</taxon>
        <taxon>Metazoa</taxon>
        <taxon>Spiralia</taxon>
        <taxon>Lophotrochozoa</taxon>
        <taxon>Platyhelminthes</taxon>
        <taxon>Cestoda</taxon>
        <taxon>Eucestoda</taxon>
        <taxon>Cyclophyllidea</taxon>
        <taxon>Taeniidae</taxon>
        <taxon>Taenia</taxon>
    </lineage>
</organism>
<evidence type="ECO:0000256" key="4">
    <source>
        <dbReference type="ARBA" id="ARBA00023242"/>
    </source>
</evidence>
<dbReference type="InterPro" id="IPR029060">
    <property type="entry name" value="PIN-like_dom_sf"/>
</dbReference>
<comment type="subcellular location">
    <subcellularLocation>
        <location evidence="1">Nucleus</location>
        <location evidence="1">Nucleolus</location>
    </subcellularLocation>
</comment>
<dbReference type="Pfam" id="PF04900">
    <property type="entry name" value="Fcf1"/>
    <property type="match status" value="1"/>
</dbReference>
<keyword evidence="2" id="KW-0690">Ribosome biogenesis</keyword>
<name>A0ABR4QGA8_9CEST</name>
<dbReference type="EMBL" id="JAKROA010000003">
    <property type="protein sequence ID" value="KAL5108566.1"/>
    <property type="molecule type" value="Genomic_DNA"/>
</dbReference>
<evidence type="ECO:0000313" key="10">
    <source>
        <dbReference type="Proteomes" id="UP001651158"/>
    </source>
</evidence>
<protein>
    <recommendedName>
        <fullName evidence="8">UTP23 sensor motif region domain-containing protein</fullName>
    </recommendedName>
</protein>
<dbReference type="PANTHER" id="PTHR12416">
    <property type="entry name" value="RRNA-PROCESSING PROTEIN UTP23 HOMOLOG"/>
    <property type="match status" value="1"/>
</dbReference>
<gene>
    <name evidence="9" type="ORF">TcWFU_002058</name>
</gene>
<evidence type="ECO:0000259" key="8">
    <source>
        <dbReference type="Pfam" id="PF24779"/>
    </source>
</evidence>
<dbReference type="InterPro" id="IPR057776">
    <property type="entry name" value="UTP23_sensor"/>
</dbReference>
<evidence type="ECO:0000256" key="6">
    <source>
        <dbReference type="ARBA" id="ARBA00038503"/>
    </source>
</evidence>
<evidence type="ECO:0000256" key="1">
    <source>
        <dbReference type="ARBA" id="ARBA00004604"/>
    </source>
</evidence>
<accession>A0ABR4QGA8</accession>
<feature type="compositionally biased region" description="Basic residues" evidence="7">
    <location>
        <begin position="229"/>
        <end position="239"/>
    </location>
</feature>
<reference evidence="9 10" key="1">
    <citation type="journal article" date="2022" name="Front. Cell. Infect. Microbiol.">
        <title>The Genomes of Two Strains of Taenia crassiceps the Animal Model for the Study of Human Cysticercosis.</title>
        <authorList>
            <person name="Bobes R.J."/>
            <person name="Estrada K."/>
            <person name="Rios-Valencia D.G."/>
            <person name="Calderon-Gallegos A."/>
            <person name="de la Torre P."/>
            <person name="Carrero J.C."/>
            <person name="Sanchez-Flores A."/>
            <person name="Laclette J.P."/>
        </authorList>
    </citation>
    <scope>NUCLEOTIDE SEQUENCE [LARGE SCALE GENOMIC DNA]</scope>
    <source>
        <strain evidence="9">WFUcys</strain>
    </source>
</reference>
<proteinExistence type="inferred from homology"/>
<evidence type="ECO:0000256" key="3">
    <source>
        <dbReference type="ARBA" id="ARBA00022552"/>
    </source>
</evidence>
<evidence type="ECO:0000256" key="2">
    <source>
        <dbReference type="ARBA" id="ARBA00022517"/>
    </source>
</evidence>
<dbReference type="SUPFAM" id="SSF88723">
    <property type="entry name" value="PIN domain-like"/>
    <property type="match status" value="1"/>
</dbReference>
<comment type="caution">
    <text evidence="9">The sequence shown here is derived from an EMBL/GenBank/DDBJ whole genome shotgun (WGS) entry which is preliminary data.</text>
</comment>
<feature type="region of interest" description="Disordered" evidence="7">
    <location>
        <begin position="258"/>
        <end position="277"/>
    </location>
</feature>
<keyword evidence="10" id="KW-1185">Reference proteome</keyword>
<comment type="function">
    <text evidence="5">Involved in rRNA-processing and ribosome biogenesis.</text>
</comment>